<evidence type="ECO:0000313" key="2">
    <source>
        <dbReference type="Proteomes" id="UP001234178"/>
    </source>
</evidence>
<proteinExistence type="predicted"/>
<protein>
    <submittedName>
        <fullName evidence="1">Uncharacterized protein</fullName>
    </submittedName>
</protein>
<keyword evidence="2" id="KW-1185">Reference proteome</keyword>
<comment type="caution">
    <text evidence="1">The sequence shown here is derived from an EMBL/GenBank/DDBJ whole genome shotgun (WGS) entry which is preliminary data.</text>
</comment>
<sequence>MDGLSQRLATLDLTLISKFKRGEIFVFSEQHFFRFDNGVGLPFVPTLPTQQTKYRSSLKRKKSRNFQI</sequence>
<dbReference type="EMBL" id="JAOYFB010000001">
    <property type="protein sequence ID" value="KAK4005620.1"/>
    <property type="molecule type" value="Genomic_DNA"/>
</dbReference>
<accession>A0ABQ9YZH9</accession>
<evidence type="ECO:0000313" key="1">
    <source>
        <dbReference type="EMBL" id="KAK4005620.1"/>
    </source>
</evidence>
<organism evidence="1 2">
    <name type="scientific">Daphnia magna</name>
    <dbReference type="NCBI Taxonomy" id="35525"/>
    <lineage>
        <taxon>Eukaryota</taxon>
        <taxon>Metazoa</taxon>
        <taxon>Ecdysozoa</taxon>
        <taxon>Arthropoda</taxon>
        <taxon>Crustacea</taxon>
        <taxon>Branchiopoda</taxon>
        <taxon>Diplostraca</taxon>
        <taxon>Cladocera</taxon>
        <taxon>Anomopoda</taxon>
        <taxon>Daphniidae</taxon>
        <taxon>Daphnia</taxon>
    </lineage>
</organism>
<dbReference type="Proteomes" id="UP001234178">
    <property type="component" value="Unassembled WGS sequence"/>
</dbReference>
<gene>
    <name evidence="1" type="ORF">OUZ56_007320</name>
</gene>
<reference evidence="1 2" key="1">
    <citation type="journal article" date="2023" name="Nucleic Acids Res.">
        <title>The hologenome of Daphnia magna reveals possible DNA methylation and microbiome-mediated evolution of the host genome.</title>
        <authorList>
            <person name="Chaturvedi A."/>
            <person name="Li X."/>
            <person name="Dhandapani V."/>
            <person name="Marshall H."/>
            <person name="Kissane S."/>
            <person name="Cuenca-Cambronero M."/>
            <person name="Asole G."/>
            <person name="Calvet F."/>
            <person name="Ruiz-Romero M."/>
            <person name="Marangio P."/>
            <person name="Guigo R."/>
            <person name="Rago D."/>
            <person name="Mirbahai L."/>
            <person name="Eastwood N."/>
            <person name="Colbourne J.K."/>
            <person name="Zhou J."/>
            <person name="Mallon E."/>
            <person name="Orsini L."/>
        </authorList>
    </citation>
    <scope>NUCLEOTIDE SEQUENCE [LARGE SCALE GENOMIC DNA]</scope>
    <source>
        <strain evidence="1">LRV0_1</strain>
    </source>
</reference>
<name>A0ABQ9YZH9_9CRUS</name>